<evidence type="ECO:0000256" key="1">
    <source>
        <dbReference type="SAM" id="Coils"/>
    </source>
</evidence>
<dbReference type="Proteomes" id="UP000025227">
    <property type="component" value="Unplaced"/>
</dbReference>
<feature type="compositionally biased region" description="Acidic residues" evidence="2">
    <location>
        <begin position="114"/>
        <end position="124"/>
    </location>
</feature>
<gene>
    <name evidence="3" type="ORF">HCOI_01014400</name>
</gene>
<sequence length="387" mass="44723">MDAIEAITTDQLQTLDGIQLSLKTLRKEYQKEEESAKSEFESQMRNKLDSLHQLIVESREDIINNLSCAQKPAEAEEIAHAIREAQEAVEELDFGEEVEPMDTGADGKEVIPELVEDEDAEDDNEAQRENQENVDDGEERERSAGDDAEHEENADDEGERSVDNDAEYEENVDEEDERASSPENDEELEENAEEEEEQDARNNAVEEEPLPQQNDEDDDADDAAPENRIRIIGGRIRSLEQAVLNFDTLIRQLQEEPTCPPRRRHHGRISREQERFMRCAFCGVAGEHYSDSCTEVVTARDRRDSVVAQDRCEMCLERFCAQDETCSKYYTKCYHCRRQGHHSALCTFPEHSDDVRSRIERARRARQDCLNTLHHLRYEWFSLQNLV</sequence>
<feature type="compositionally biased region" description="Acidic residues" evidence="2">
    <location>
        <begin position="87"/>
        <end position="100"/>
    </location>
</feature>
<proteinExistence type="predicted"/>
<feature type="compositionally biased region" description="Acidic residues" evidence="2">
    <location>
        <begin position="205"/>
        <end position="223"/>
    </location>
</feature>
<reference evidence="3" key="1">
    <citation type="submission" date="2013-03" db="EMBL/GenBank/DDBJ databases">
        <authorList>
            <person name="Aslett M."/>
        </authorList>
    </citation>
    <scope>NUCLEOTIDE SEQUENCE [LARGE SCALE GENOMIC DNA]</scope>
    <source>
        <strain evidence="3">ISE/inbred ISE</strain>
    </source>
</reference>
<dbReference type="AlphaFoldDB" id="W6NQH2"/>
<protein>
    <submittedName>
        <fullName evidence="5">CCHC-type domain-containing protein</fullName>
    </submittedName>
</protein>
<feature type="compositionally biased region" description="Acidic residues" evidence="2">
    <location>
        <begin position="148"/>
        <end position="198"/>
    </location>
</feature>
<accession>W6NQH2</accession>
<keyword evidence="1" id="KW-0175">Coiled coil</keyword>
<evidence type="ECO:0000256" key="2">
    <source>
        <dbReference type="SAM" id="MobiDB-lite"/>
    </source>
</evidence>
<evidence type="ECO:0000313" key="4">
    <source>
        <dbReference type="Proteomes" id="UP000025227"/>
    </source>
</evidence>
<dbReference type="OrthoDB" id="5876806at2759"/>
<organism evidence="3">
    <name type="scientific">Haemonchus contortus</name>
    <name type="common">Barber pole worm</name>
    <dbReference type="NCBI Taxonomy" id="6289"/>
    <lineage>
        <taxon>Eukaryota</taxon>
        <taxon>Metazoa</taxon>
        <taxon>Ecdysozoa</taxon>
        <taxon>Nematoda</taxon>
        <taxon>Chromadorea</taxon>
        <taxon>Rhabditida</taxon>
        <taxon>Rhabditina</taxon>
        <taxon>Rhabditomorpha</taxon>
        <taxon>Strongyloidea</taxon>
        <taxon>Trichostrongylidae</taxon>
        <taxon>Haemonchus</taxon>
    </lineage>
</organism>
<evidence type="ECO:0000313" key="5">
    <source>
        <dbReference type="WBParaSite" id="HCON_00087560-00001"/>
    </source>
</evidence>
<evidence type="ECO:0000313" key="3">
    <source>
        <dbReference type="EMBL" id="CDL94457.1"/>
    </source>
</evidence>
<feature type="coiled-coil region" evidence="1">
    <location>
        <begin position="15"/>
        <end position="46"/>
    </location>
</feature>
<reference evidence="5" key="3">
    <citation type="submission" date="2020-12" db="UniProtKB">
        <authorList>
            <consortium name="WormBaseParasite"/>
        </authorList>
    </citation>
    <scope>IDENTIFICATION</scope>
    <source>
        <strain evidence="5">MHco3</strain>
    </source>
</reference>
<feature type="region of interest" description="Disordered" evidence="2">
    <location>
        <begin position="86"/>
        <end position="223"/>
    </location>
</feature>
<dbReference type="EMBL" id="CAVP010058335">
    <property type="protein sequence ID" value="CDL94457.1"/>
    <property type="molecule type" value="Genomic_DNA"/>
</dbReference>
<keyword evidence="4" id="KW-1185">Reference proteome</keyword>
<dbReference type="OMA" id="CEMCLER"/>
<dbReference type="WBParaSite" id="HCON_00087560-00001">
    <property type="protein sequence ID" value="HCON_00087560-00001"/>
    <property type="gene ID" value="HCON_00087560"/>
</dbReference>
<name>W6NQH2_HAECO</name>
<reference evidence="3" key="2">
    <citation type="submission" date="2013-05" db="EMBL/GenBank/DDBJ databases">
        <title>The genome and transcriptome of Haemonchus contortus: a key model parasite for drug and vaccine discovery.</title>
        <authorList>
            <person name="Laing R."/>
            <person name="Kikuchi T."/>
            <person name="Martinelli A."/>
            <person name="Tsai I.J."/>
            <person name="Beech R.N."/>
            <person name="Redman E."/>
            <person name="Holroyd N."/>
            <person name="Bartley D.J."/>
            <person name="Beasley H."/>
            <person name="Britton C."/>
            <person name="Curran D."/>
            <person name="Devaney E."/>
            <person name="Gilabert A."/>
            <person name="Jackson F."/>
            <person name="Hunt M."/>
            <person name="Johnston S."/>
            <person name="Kryukov I."/>
            <person name="Li K."/>
            <person name="Morrison A.A."/>
            <person name="Reid A.J."/>
            <person name="Sargison N."/>
            <person name="Saunders G."/>
            <person name="Wasmuth J.D."/>
            <person name="Wolstenholme A."/>
            <person name="Berriman M."/>
            <person name="Gilleard J.S."/>
            <person name="Cotton J.A."/>
        </authorList>
    </citation>
    <scope>NUCLEOTIDE SEQUENCE [LARGE SCALE GENOMIC DNA]</scope>
    <source>
        <strain evidence="3">ISE/inbred ISE</strain>
    </source>
</reference>